<dbReference type="PANTHER" id="PTHR44167">
    <property type="entry name" value="OVARIAN-SPECIFIC SERINE/THREONINE-PROTEIN KINASE LOK-RELATED"/>
    <property type="match status" value="1"/>
</dbReference>
<evidence type="ECO:0000256" key="2">
    <source>
        <dbReference type="SAM" id="Phobius"/>
    </source>
</evidence>
<evidence type="ECO:0000256" key="1">
    <source>
        <dbReference type="SAM" id="MobiDB-lite"/>
    </source>
</evidence>
<keyword evidence="5" id="KW-1185">Reference proteome</keyword>
<feature type="transmembrane region" description="Helical" evidence="2">
    <location>
        <begin position="102"/>
        <end position="121"/>
    </location>
</feature>
<dbReference type="AlphaFoldDB" id="A0AAN8X474"/>
<evidence type="ECO:0000259" key="3">
    <source>
        <dbReference type="PROSITE" id="PS50011"/>
    </source>
</evidence>
<dbReference type="InterPro" id="IPR008271">
    <property type="entry name" value="Ser/Thr_kinase_AS"/>
</dbReference>
<dbReference type="Pfam" id="PF00069">
    <property type="entry name" value="Pkinase"/>
    <property type="match status" value="1"/>
</dbReference>
<dbReference type="EMBL" id="JAXCGZ010008474">
    <property type="protein sequence ID" value="KAK7077626.1"/>
    <property type="molecule type" value="Genomic_DNA"/>
</dbReference>
<name>A0AAN8X474_HALRR</name>
<dbReference type="PROSITE" id="PS50011">
    <property type="entry name" value="PROTEIN_KINASE_DOM"/>
    <property type="match status" value="1"/>
</dbReference>
<evidence type="ECO:0000313" key="4">
    <source>
        <dbReference type="EMBL" id="KAK7077626.1"/>
    </source>
</evidence>
<dbReference type="PROSITE" id="PS00108">
    <property type="entry name" value="PROTEIN_KINASE_ST"/>
    <property type="match status" value="1"/>
</dbReference>
<dbReference type="Proteomes" id="UP001381693">
    <property type="component" value="Unassembled WGS sequence"/>
</dbReference>
<accession>A0AAN8X474</accession>
<dbReference type="Gene3D" id="3.30.200.20">
    <property type="entry name" value="Phosphorylase Kinase, domain 1"/>
    <property type="match status" value="1"/>
</dbReference>
<feature type="compositionally biased region" description="Basic and acidic residues" evidence="1">
    <location>
        <begin position="327"/>
        <end position="336"/>
    </location>
</feature>
<dbReference type="PANTHER" id="PTHR44167:SF24">
    <property type="entry name" value="SERINE_THREONINE-PROTEIN KINASE CHK2"/>
    <property type="match status" value="1"/>
</dbReference>
<dbReference type="GO" id="GO:0004674">
    <property type="term" value="F:protein serine/threonine kinase activity"/>
    <property type="evidence" value="ECO:0007669"/>
    <property type="project" value="TreeGrafter"/>
</dbReference>
<dbReference type="Gene3D" id="1.10.510.10">
    <property type="entry name" value="Transferase(Phosphotransferase) domain 1"/>
    <property type="match status" value="1"/>
</dbReference>
<evidence type="ECO:0000313" key="5">
    <source>
        <dbReference type="Proteomes" id="UP001381693"/>
    </source>
</evidence>
<dbReference type="GO" id="GO:0005634">
    <property type="term" value="C:nucleus"/>
    <property type="evidence" value="ECO:0007669"/>
    <property type="project" value="TreeGrafter"/>
</dbReference>
<keyword evidence="2" id="KW-0472">Membrane</keyword>
<feature type="region of interest" description="Disordered" evidence="1">
    <location>
        <begin position="316"/>
        <end position="348"/>
    </location>
</feature>
<organism evidence="4 5">
    <name type="scientific">Halocaridina rubra</name>
    <name type="common">Hawaiian red shrimp</name>
    <dbReference type="NCBI Taxonomy" id="373956"/>
    <lineage>
        <taxon>Eukaryota</taxon>
        <taxon>Metazoa</taxon>
        <taxon>Ecdysozoa</taxon>
        <taxon>Arthropoda</taxon>
        <taxon>Crustacea</taxon>
        <taxon>Multicrustacea</taxon>
        <taxon>Malacostraca</taxon>
        <taxon>Eumalacostraca</taxon>
        <taxon>Eucarida</taxon>
        <taxon>Decapoda</taxon>
        <taxon>Pleocyemata</taxon>
        <taxon>Caridea</taxon>
        <taxon>Atyoidea</taxon>
        <taxon>Atyidae</taxon>
        <taxon>Halocaridina</taxon>
    </lineage>
</organism>
<feature type="transmembrane region" description="Helical" evidence="2">
    <location>
        <begin position="30"/>
        <end position="49"/>
    </location>
</feature>
<sequence>MALLTFDINILSYHILNVLKPLYEKNSGNATFLITLLLWLNITSLRLLAHHLRRSENTGKQNQRMNWRGINYNALLTRVSQKLQNLSSTKFQFQYPWYRSRALLLMLAGAITLWNLVYLIYKTPQRPSGTHKKRSTLTESYKLFVNRNQLTQKYPKYITSGIFKSQEEISVILNSWQEDEGLKVYFYEDIKQDIGRDIGGGAYGTVVSLQGTFKDHCAKIYGQATFNHFKREVSTLLKLQGVEGIPNIVGVFRDPLGIIIRRHQYTLYRWKTRCLPSDLELVDVAIQLCNIVKSLHERGICHNDIKASNVMVDEKAESRQETFGSRESPEHSEHLVKRINKIKNSSKD</sequence>
<keyword evidence="2" id="KW-0812">Transmembrane</keyword>
<dbReference type="GO" id="GO:0005524">
    <property type="term" value="F:ATP binding"/>
    <property type="evidence" value="ECO:0007669"/>
    <property type="project" value="InterPro"/>
</dbReference>
<protein>
    <recommendedName>
        <fullName evidence="3">Protein kinase domain-containing protein</fullName>
    </recommendedName>
</protein>
<feature type="domain" description="Protein kinase" evidence="3">
    <location>
        <begin position="192"/>
        <end position="348"/>
    </location>
</feature>
<dbReference type="InterPro" id="IPR000719">
    <property type="entry name" value="Prot_kinase_dom"/>
</dbReference>
<comment type="caution">
    <text evidence="4">The sequence shown here is derived from an EMBL/GenBank/DDBJ whole genome shotgun (WGS) entry which is preliminary data.</text>
</comment>
<dbReference type="SUPFAM" id="SSF56112">
    <property type="entry name" value="Protein kinase-like (PK-like)"/>
    <property type="match status" value="1"/>
</dbReference>
<gene>
    <name evidence="4" type="ORF">SK128_003461</name>
</gene>
<reference evidence="4 5" key="1">
    <citation type="submission" date="2023-11" db="EMBL/GenBank/DDBJ databases">
        <title>Halocaridina rubra genome assembly.</title>
        <authorList>
            <person name="Smith C."/>
        </authorList>
    </citation>
    <scope>NUCLEOTIDE SEQUENCE [LARGE SCALE GENOMIC DNA]</scope>
    <source>
        <strain evidence="4">EP-1</strain>
        <tissue evidence="4">Whole</tissue>
    </source>
</reference>
<dbReference type="GO" id="GO:0005737">
    <property type="term" value="C:cytoplasm"/>
    <property type="evidence" value="ECO:0007669"/>
    <property type="project" value="TreeGrafter"/>
</dbReference>
<keyword evidence="2" id="KW-1133">Transmembrane helix</keyword>
<dbReference type="GO" id="GO:0044773">
    <property type="term" value="P:mitotic DNA damage checkpoint signaling"/>
    <property type="evidence" value="ECO:0007669"/>
    <property type="project" value="TreeGrafter"/>
</dbReference>
<proteinExistence type="predicted"/>
<dbReference type="InterPro" id="IPR011009">
    <property type="entry name" value="Kinase-like_dom_sf"/>
</dbReference>